<protein>
    <recommendedName>
        <fullName evidence="7">AAA+ ATPase domain-containing protein</fullName>
    </recommendedName>
</protein>
<organism evidence="8 9">
    <name type="scientific">Brachyspira murdochii</name>
    <dbReference type="NCBI Taxonomy" id="84378"/>
    <lineage>
        <taxon>Bacteria</taxon>
        <taxon>Pseudomonadati</taxon>
        <taxon>Spirochaetota</taxon>
        <taxon>Spirochaetia</taxon>
        <taxon>Brachyspirales</taxon>
        <taxon>Brachyspiraceae</taxon>
        <taxon>Brachyspira</taxon>
    </lineage>
</organism>
<gene>
    <name evidence="8" type="ORF">DJ52_02945</name>
</gene>
<keyword evidence="2" id="KW-0547">Nucleotide-binding</keyword>
<keyword evidence="5" id="KW-0067">ATP-binding</keyword>
<evidence type="ECO:0000256" key="2">
    <source>
        <dbReference type="ARBA" id="ARBA00022741"/>
    </source>
</evidence>
<dbReference type="CDD" id="cd18808">
    <property type="entry name" value="SF1_C_Upf1"/>
    <property type="match status" value="1"/>
</dbReference>
<keyword evidence="6" id="KW-0175">Coiled coil</keyword>
<evidence type="ECO:0000256" key="4">
    <source>
        <dbReference type="ARBA" id="ARBA00022806"/>
    </source>
</evidence>
<dbReference type="InterPro" id="IPR041679">
    <property type="entry name" value="DNA2/NAM7-like_C"/>
</dbReference>
<dbReference type="Pfam" id="PF13086">
    <property type="entry name" value="AAA_11"/>
    <property type="match status" value="2"/>
</dbReference>
<keyword evidence="3" id="KW-0378">Hydrolase</keyword>
<dbReference type="InterPro" id="IPR041677">
    <property type="entry name" value="DNA2/NAM7_AAA_11"/>
</dbReference>
<evidence type="ECO:0000259" key="7">
    <source>
        <dbReference type="SMART" id="SM00382"/>
    </source>
</evidence>
<dbReference type="Proteomes" id="UP000238924">
    <property type="component" value="Unassembled WGS sequence"/>
</dbReference>
<dbReference type="RefSeq" id="WP_104618038.1">
    <property type="nucleotide sequence ID" value="NZ_JJMJ01000042.1"/>
</dbReference>
<dbReference type="SMART" id="SM00382">
    <property type="entry name" value="AAA"/>
    <property type="match status" value="1"/>
</dbReference>
<dbReference type="PANTHER" id="PTHR43788">
    <property type="entry name" value="DNA2/NAM7 HELICASE FAMILY MEMBER"/>
    <property type="match status" value="1"/>
</dbReference>
<sequence>MADGNIYLRYRDKDVVRLNSSIKEIEKNFPDIFQGIGDNKRKLEYLLRECFLEGYNNTCYFTNASHTYTDKKGDKRESRKLYLRPRKNRFLEDNISDDLTLSFRGYIKEGFFVINEISIIGNYEGEKEFEKEITVIPYHTNIPSGYRGEYLNDLINTTKSIREHLNNNLINWKSYLDWREELVKIRLVGIKYFYYYYNEEKQLIVFHLVSPSKADFDKIRKYFRRESIKVFDNGYSTDRWIFRFNEKNRSSKNAVSLGKFSMIIKEMSSKPSEKEIEELNKQLQNKKEKGIDFIIPENIREDIEAVSDNPYFIEMAFELDEDTLDDTRDLSKEEIRQYVDENIFKYFNDDGFIALSAVGDFALIRRLRESIASLERDEGYCPNLALWLFDISKAEIPNINSVKIDKWLNKSIENNREQNIAVRKMLATKDVCLIQGPPGTGKTTVIAEAIYQFALRGERVLIASQTNLAVDNALERLAKEPIIRAIRLNAKKSTEDIAHMTENKVLSFFFENISDKLKNEYLNKWEESEKLANNLDFYLRDINQYTSRIEMHTNKLNNLKEEKDTLNNQINEINNIKNKNNDLNRRKHQINLFNKFIKENNDADFVLPKDYINLILDNINDELHSLENIKIDVLNLNLDNMSEDILTKGIKEIYKNINYFYELKENIASSSCTEELPESILLKSKMNEIRDKMSDADISDDDYEKLSKEFRNIKKEISQLKNNSFELKETYKALLDESIIKEYNDTKNTNIIKECIDKNILKIEKIKNVFNNIEEYSNTYKYSLKEEDIKELENNFKSLQGRIKIIDEEEINLRNSINDTNKKIRNIKKETNIPENTPNSEIYNVLSSKRDEAKTLLESQKEFRDKFGSFIKDFNERLEHVDINYENEYFKDTYINSCNVVGMSCTENIKILEDKGFNAFDVVIIDEVSKATPPELLMPMLRAKKVILVGDHRQLPPLFGEYEKSYKEIIDTIEDTDENKQVKNILTEENFNKYENMVTSSIFKTYFEQAPKEIKHSLLTQFRMHSDIMEIINRFYENRLNAGIPKDKEDEVKAHQLEIKRTNGLSFIKRDRHAYWIDSSEIKLSQNKKAPIYESTTQTSTSIHNVLEAHIVIDLLKQIASEYKKMNLEKKVQVGVISLYQLQVNKIRDMLKNERRKFDFSAINIDINTVDRFQGKEKEIVIVSLVRNRQDRKSKSKHITAFERVNVAFSRAQNALIIVGAKNMYEKLDVELPNMDKKGITKRKVYKEILEYLYRNACVFESDTVIDYKRANTILNEYNNSSKR</sequence>
<reference evidence="8 9" key="1">
    <citation type="submission" date="2014-04" db="EMBL/GenBank/DDBJ databases">
        <title>Whole genome sequence of 'Brachyspira hampsonii' D13-03603F2.</title>
        <authorList>
            <person name="Patterson A.H."/>
            <person name="Chaban B."/>
            <person name="Fernando C."/>
            <person name="Harding J.C."/>
            <person name="Hill J.E."/>
        </authorList>
    </citation>
    <scope>NUCLEOTIDE SEQUENCE [LARGE SCALE GENOMIC DNA]</scope>
    <source>
        <strain evidence="8 9">D13-03603F2</strain>
    </source>
</reference>
<dbReference type="InterPro" id="IPR047187">
    <property type="entry name" value="SF1_C_Upf1"/>
</dbReference>
<dbReference type="Pfam" id="PF13087">
    <property type="entry name" value="AAA_12"/>
    <property type="match status" value="1"/>
</dbReference>
<evidence type="ECO:0000256" key="6">
    <source>
        <dbReference type="SAM" id="Coils"/>
    </source>
</evidence>
<accession>A0ABX5B9G1</accession>
<evidence type="ECO:0000256" key="1">
    <source>
        <dbReference type="ARBA" id="ARBA00007913"/>
    </source>
</evidence>
<evidence type="ECO:0000313" key="8">
    <source>
        <dbReference type="EMBL" id="PPS22772.1"/>
    </source>
</evidence>
<feature type="domain" description="AAA+ ATPase" evidence="7">
    <location>
        <begin position="428"/>
        <end position="986"/>
    </location>
</feature>
<dbReference type="InterPro" id="IPR027417">
    <property type="entry name" value="P-loop_NTPase"/>
</dbReference>
<dbReference type="PANTHER" id="PTHR43788:SF8">
    <property type="entry name" value="DNA-BINDING PROTEIN SMUBP-2"/>
    <property type="match status" value="1"/>
</dbReference>
<feature type="coiled-coil region" evidence="6">
    <location>
        <begin position="782"/>
        <end position="830"/>
    </location>
</feature>
<proteinExistence type="inferred from homology"/>
<feature type="coiled-coil region" evidence="6">
    <location>
        <begin position="542"/>
        <end position="586"/>
    </location>
</feature>
<evidence type="ECO:0000256" key="5">
    <source>
        <dbReference type="ARBA" id="ARBA00022840"/>
    </source>
</evidence>
<keyword evidence="4" id="KW-0347">Helicase</keyword>
<name>A0ABX5B9G1_9SPIR</name>
<evidence type="ECO:0000313" key="9">
    <source>
        <dbReference type="Proteomes" id="UP000238924"/>
    </source>
</evidence>
<keyword evidence="9" id="KW-1185">Reference proteome</keyword>
<dbReference type="InterPro" id="IPR003593">
    <property type="entry name" value="AAA+_ATPase"/>
</dbReference>
<comment type="caution">
    <text evidence="8">The sequence shown here is derived from an EMBL/GenBank/DDBJ whole genome shotgun (WGS) entry which is preliminary data.</text>
</comment>
<dbReference type="EMBL" id="JJMJ01000042">
    <property type="protein sequence ID" value="PPS22772.1"/>
    <property type="molecule type" value="Genomic_DNA"/>
</dbReference>
<evidence type="ECO:0000256" key="3">
    <source>
        <dbReference type="ARBA" id="ARBA00022801"/>
    </source>
</evidence>
<comment type="similarity">
    <text evidence="1">Belongs to the DNA2/NAM7 helicase family.</text>
</comment>
<feature type="coiled-coil region" evidence="6">
    <location>
        <begin position="703"/>
        <end position="737"/>
    </location>
</feature>
<dbReference type="InterPro" id="IPR050534">
    <property type="entry name" value="Coronavir_polyprotein_1ab"/>
</dbReference>
<dbReference type="Gene3D" id="3.40.50.300">
    <property type="entry name" value="P-loop containing nucleotide triphosphate hydrolases"/>
    <property type="match status" value="3"/>
</dbReference>
<dbReference type="CDD" id="cd17934">
    <property type="entry name" value="DEXXQc_Upf1-like"/>
    <property type="match status" value="1"/>
</dbReference>
<dbReference type="SUPFAM" id="SSF52540">
    <property type="entry name" value="P-loop containing nucleoside triphosphate hydrolases"/>
    <property type="match status" value="1"/>
</dbReference>